<evidence type="ECO:0000313" key="3">
    <source>
        <dbReference type="EMBL" id="MBM9466516.1"/>
    </source>
</evidence>
<dbReference type="InterPro" id="IPR003337">
    <property type="entry name" value="Trehalose_PPase"/>
</dbReference>
<dbReference type="PANTHER" id="PTHR10788">
    <property type="entry name" value="TREHALOSE-6-PHOSPHATE SYNTHASE"/>
    <property type="match status" value="1"/>
</dbReference>
<name>A0A938Y5Q1_9ACTN</name>
<comment type="caution">
    <text evidence="3">The sequence shown here is derived from an EMBL/GenBank/DDBJ whole genome shotgun (WGS) entry which is preliminary data.</text>
</comment>
<dbReference type="Pfam" id="PF02358">
    <property type="entry name" value="Trehalose_PPase"/>
    <property type="match status" value="2"/>
</dbReference>
<evidence type="ECO:0000256" key="1">
    <source>
        <dbReference type="ARBA" id="ARBA00008799"/>
    </source>
</evidence>
<keyword evidence="4" id="KW-1185">Reference proteome</keyword>
<dbReference type="CDD" id="cd03788">
    <property type="entry name" value="GT20_TPS"/>
    <property type="match status" value="1"/>
</dbReference>
<dbReference type="SUPFAM" id="SSF53756">
    <property type="entry name" value="UDP-Glycosyltransferase/glycogen phosphorylase"/>
    <property type="match status" value="1"/>
</dbReference>
<dbReference type="SUPFAM" id="SSF56784">
    <property type="entry name" value="HAD-like"/>
    <property type="match status" value="1"/>
</dbReference>
<dbReference type="EMBL" id="JAERWK010000006">
    <property type="protein sequence ID" value="MBM9466516.1"/>
    <property type="molecule type" value="Genomic_DNA"/>
</dbReference>
<dbReference type="Gene3D" id="3.40.50.2000">
    <property type="entry name" value="Glycogen Phosphorylase B"/>
    <property type="match status" value="2"/>
</dbReference>
<accession>A0A938Y5Q1</accession>
<dbReference type="AlphaFoldDB" id="A0A938Y5Q1"/>
<dbReference type="InterPro" id="IPR023214">
    <property type="entry name" value="HAD_sf"/>
</dbReference>
<dbReference type="Pfam" id="PF00982">
    <property type="entry name" value="Glyco_transf_20"/>
    <property type="match status" value="1"/>
</dbReference>
<dbReference type="NCBIfam" id="NF011071">
    <property type="entry name" value="PRK14501.1"/>
    <property type="match status" value="1"/>
</dbReference>
<dbReference type="Gene3D" id="3.30.70.1020">
    <property type="entry name" value="Trehalose-6-phosphate phosphatase related protein, domain 2"/>
    <property type="match status" value="1"/>
</dbReference>
<evidence type="ECO:0000313" key="4">
    <source>
        <dbReference type="Proteomes" id="UP000663792"/>
    </source>
</evidence>
<dbReference type="GO" id="GO:0005992">
    <property type="term" value="P:trehalose biosynthetic process"/>
    <property type="evidence" value="ECO:0007669"/>
    <property type="project" value="InterPro"/>
</dbReference>
<reference evidence="3" key="1">
    <citation type="submission" date="2021-01" db="EMBL/GenBank/DDBJ databases">
        <title>YIM 132084 draft genome.</title>
        <authorList>
            <person name="An D."/>
        </authorList>
    </citation>
    <scope>NUCLEOTIDE SEQUENCE</scope>
    <source>
        <strain evidence="3">YIM 132084</strain>
    </source>
</reference>
<dbReference type="Proteomes" id="UP000663792">
    <property type="component" value="Unassembled WGS sequence"/>
</dbReference>
<comment type="similarity">
    <text evidence="1">Belongs to the glycosyltransferase 20 family.</text>
</comment>
<dbReference type="PANTHER" id="PTHR10788:SF106">
    <property type="entry name" value="BCDNA.GH08860"/>
    <property type="match status" value="1"/>
</dbReference>
<sequence length="776" mass="83953">MSNPSPTPAGSRPDEQDEQRSGGGGSSLVVVANRLPFDLEQLPDGSTRARPAPGGLVTALAPILSRRRGAWIGWPGQPDVELEPTQNDGIDLHPVTLSADEVADYYEGFSNDSLWPLYHDAVAESQFRREWWDAYQKVNRRFAERAAEVAAPGATVWVHDYQLQLVPAMLRAMREDVRIGFFLHIPFPPVELFSRLPWRSQIITGMLGADLVGFHLPGGARNFVRLATRLTGATSSGSVLHHQGRTIKAGAFPISIDSAGQSALAATPEVHEQARQLRSDLGNPDKIILGVDRLDYTKGIDVRLQAFGELLAEGDPSVENAVMVQIATPSRERLESYIRMREDIERRVGAINGDFGRIGFPAVHYMHQSLPREDLAAFYVAADVMTVTPLRDGMNLVAKEYVACRVDGGGVLLLSEFTGAARELRTSLLVNPYDTDGVKEGLRRALSMSNVEARRRMRTMRRQVLTHDVDRWAAAFLSALEGTRDLVAEAAARLPEDVVASLNQVSEVDRLLVATDFDGCLAPIVDDPAAARPLPESMQLLEQLATVPGTEVAVVSGRALDVLRELLVADGAQGATDGDPGAAAGTDTLGHLHLIGSHGAETHGDHGAQRLSEEESRRLTRLRLELQQITAEYPAVRLESKPTGVAVHLRGLDEADTAAVTTAVEENPATWTGVHLLRGKKVLELTVVTTDKGRAVRRLSAAEHITATVYIGDDVTDENAFGVLTAPDLGIKVGPGRTAADVRVADPDRVTDVLRVLAGARERAAGRRSGSETGED</sequence>
<protein>
    <submittedName>
        <fullName evidence="3">Bifunctional alpha,alpha-trehalose-phosphate synthase (UDP-forming)/trehalose-phosphatase</fullName>
    </submittedName>
</protein>
<dbReference type="InterPro" id="IPR036412">
    <property type="entry name" value="HAD-like_sf"/>
</dbReference>
<dbReference type="GO" id="GO:0003825">
    <property type="term" value="F:alpha,alpha-trehalose-phosphate synthase (UDP-forming) activity"/>
    <property type="evidence" value="ECO:0007669"/>
    <property type="project" value="TreeGrafter"/>
</dbReference>
<dbReference type="InterPro" id="IPR001830">
    <property type="entry name" value="Glyco_trans_20"/>
</dbReference>
<gene>
    <name evidence="3" type="ORF">JL106_04375</name>
</gene>
<evidence type="ECO:0000256" key="2">
    <source>
        <dbReference type="SAM" id="MobiDB-lite"/>
    </source>
</evidence>
<organism evidence="3 4">
    <name type="scientific">Nakamurella leprariae</name>
    <dbReference type="NCBI Taxonomy" id="2803911"/>
    <lineage>
        <taxon>Bacteria</taxon>
        <taxon>Bacillati</taxon>
        <taxon>Actinomycetota</taxon>
        <taxon>Actinomycetes</taxon>
        <taxon>Nakamurellales</taxon>
        <taxon>Nakamurellaceae</taxon>
        <taxon>Nakamurella</taxon>
    </lineage>
</organism>
<dbReference type="NCBIfam" id="TIGR00685">
    <property type="entry name" value="T6PP"/>
    <property type="match status" value="1"/>
</dbReference>
<dbReference type="Gene3D" id="3.40.50.1000">
    <property type="entry name" value="HAD superfamily/HAD-like"/>
    <property type="match status" value="1"/>
</dbReference>
<dbReference type="RefSeq" id="WP_205259482.1">
    <property type="nucleotide sequence ID" value="NZ_JAERWK010000006.1"/>
</dbReference>
<feature type="region of interest" description="Disordered" evidence="2">
    <location>
        <begin position="1"/>
        <end position="27"/>
    </location>
</feature>
<proteinExistence type="inferred from homology"/>